<feature type="non-terminal residue" evidence="2">
    <location>
        <position position="36"/>
    </location>
</feature>
<protein>
    <submittedName>
        <fullName evidence="2">Uncharacterized protein</fullName>
    </submittedName>
</protein>
<sequence>MKTATKNQIESKKTKSAKTQARKRIVNTYDYRDESR</sequence>
<evidence type="ECO:0000313" key="2">
    <source>
        <dbReference type="EMBL" id="GAI44529.1"/>
    </source>
</evidence>
<reference evidence="2" key="1">
    <citation type="journal article" date="2014" name="Front. Microbiol.">
        <title>High frequency of phylogenetically diverse reductive dehalogenase-homologous genes in deep subseafloor sedimentary metagenomes.</title>
        <authorList>
            <person name="Kawai M."/>
            <person name="Futagami T."/>
            <person name="Toyoda A."/>
            <person name="Takaki Y."/>
            <person name="Nishi S."/>
            <person name="Hori S."/>
            <person name="Arai W."/>
            <person name="Tsubouchi T."/>
            <person name="Morono Y."/>
            <person name="Uchiyama I."/>
            <person name="Ito T."/>
            <person name="Fujiyama A."/>
            <person name="Inagaki F."/>
            <person name="Takami H."/>
        </authorList>
    </citation>
    <scope>NUCLEOTIDE SEQUENCE</scope>
    <source>
        <strain evidence="2">Expedition CK06-06</strain>
    </source>
</reference>
<name>X1QMQ8_9ZZZZ</name>
<dbReference type="EMBL" id="BARV01025458">
    <property type="protein sequence ID" value="GAI44529.1"/>
    <property type="molecule type" value="Genomic_DNA"/>
</dbReference>
<feature type="region of interest" description="Disordered" evidence="1">
    <location>
        <begin position="1"/>
        <end position="36"/>
    </location>
</feature>
<comment type="caution">
    <text evidence="2">The sequence shown here is derived from an EMBL/GenBank/DDBJ whole genome shotgun (WGS) entry which is preliminary data.</text>
</comment>
<accession>X1QMQ8</accession>
<dbReference type="AlphaFoldDB" id="X1QMQ8"/>
<feature type="compositionally biased region" description="Basic residues" evidence="1">
    <location>
        <begin position="14"/>
        <end position="25"/>
    </location>
</feature>
<organism evidence="2">
    <name type="scientific">marine sediment metagenome</name>
    <dbReference type="NCBI Taxonomy" id="412755"/>
    <lineage>
        <taxon>unclassified sequences</taxon>
        <taxon>metagenomes</taxon>
        <taxon>ecological metagenomes</taxon>
    </lineage>
</organism>
<proteinExistence type="predicted"/>
<gene>
    <name evidence="2" type="ORF">S06H3_41330</name>
</gene>
<evidence type="ECO:0000256" key="1">
    <source>
        <dbReference type="SAM" id="MobiDB-lite"/>
    </source>
</evidence>